<dbReference type="PANTHER" id="PTHR32309:SF13">
    <property type="entry name" value="FERRIC ENTEROBACTIN TRANSPORT PROTEIN FEPE"/>
    <property type="match status" value="1"/>
</dbReference>
<dbReference type="PANTHER" id="PTHR32309">
    <property type="entry name" value="TYROSINE-PROTEIN KINASE"/>
    <property type="match status" value="1"/>
</dbReference>
<feature type="coiled-coil region" evidence="1">
    <location>
        <begin position="287"/>
        <end position="314"/>
    </location>
</feature>
<feature type="coiled-coil region" evidence="1">
    <location>
        <begin position="359"/>
        <end position="390"/>
    </location>
</feature>
<protein>
    <recommendedName>
        <fullName evidence="5">Lipopolysaccharide biosynthesis protein</fullName>
    </recommendedName>
</protein>
<evidence type="ECO:0000256" key="1">
    <source>
        <dbReference type="SAM" id="Coils"/>
    </source>
</evidence>
<accession>A0ABQ0UH69</accession>
<keyword evidence="2" id="KW-1133">Transmembrane helix</keyword>
<keyword evidence="1" id="KW-0175">Coiled coil</keyword>
<keyword evidence="2" id="KW-0472">Membrane</keyword>
<evidence type="ECO:0000313" key="4">
    <source>
        <dbReference type="Proteomes" id="UP000321189"/>
    </source>
</evidence>
<comment type="caution">
    <text evidence="3">The sequence shown here is derived from an EMBL/GenBank/DDBJ whole genome shotgun (WGS) entry which is preliminary data.</text>
</comment>
<gene>
    <name evidence="3" type="ORF">PAT01_31090</name>
</gene>
<name>A0ABQ0UH69_PSEAF</name>
<dbReference type="Proteomes" id="UP000321189">
    <property type="component" value="Unassembled WGS sequence"/>
</dbReference>
<reference evidence="3 4" key="1">
    <citation type="submission" date="2019-07" db="EMBL/GenBank/DDBJ databases">
        <title>Whole genome shotgun sequence of Pseudoalteromonas atlantica NBRC 103033.</title>
        <authorList>
            <person name="Hosoyama A."/>
            <person name="Uohara A."/>
            <person name="Ohji S."/>
            <person name="Ichikawa N."/>
        </authorList>
    </citation>
    <scope>NUCLEOTIDE SEQUENCE [LARGE SCALE GENOMIC DNA]</scope>
    <source>
        <strain evidence="3 4">NBRC 103033</strain>
    </source>
</reference>
<feature type="coiled-coil region" evidence="1">
    <location>
        <begin position="50"/>
        <end position="80"/>
    </location>
</feature>
<keyword evidence="2" id="KW-0812">Transmembrane</keyword>
<dbReference type="RefSeq" id="WP_154945772.1">
    <property type="nucleotide sequence ID" value="NZ_BJUT01000045.1"/>
</dbReference>
<dbReference type="EMBL" id="BJUT01000045">
    <property type="protein sequence ID" value="GEK77805.1"/>
    <property type="molecule type" value="Genomic_DNA"/>
</dbReference>
<dbReference type="InterPro" id="IPR050445">
    <property type="entry name" value="Bact_polysacc_biosynth/exp"/>
</dbReference>
<sequence length="491" mass="55784">MSQQAVDKIEQRFQDIGLKTDKVIWDDGEKLIGLAKQVEPKDIYLARRIMQRARNLKPQSEQINKELERLSTKIADKAKQTQTSSSTEKSDADNLNKNRHFLKAHSFYAELSKKPRFKTYTQPWFLFLLVPFLLFALYQLVWAAPRYESRAQLIIQQPDGMATMDPSMAILSGLGVSSSSTADTEIAKAYIHSEDMLNYLQTHSNIKQHYYEGGDIFSRLSANASIEDLLKYYQDHTTIEIDENSGVIKILVQGFTPEFAKQLTQTIVNRAEWYINSIGHQLADAQLKFIKTEHNKVEQRLRNAQSKILAFQQKNNLLDPEAEGLALQKITYGLESEIATKSAQLKGLRTTMTDKAPQVVMLEAELSALKNQLELERERLSQQGDTANSNHLAPSSKLNERAVSEVLAQFADLKIELELAVQGYTSSEVSLDKARIEAYRQLKYLVVVEAPTLPEDNQYPKTLYNILLFAVLQTMIYGIGKILFATAKELR</sequence>
<keyword evidence="4" id="KW-1185">Reference proteome</keyword>
<feature type="transmembrane region" description="Helical" evidence="2">
    <location>
        <begin position="124"/>
        <end position="144"/>
    </location>
</feature>
<evidence type="ECO:0000256" key="2">
    <source>
        <dbReference type="SAM" id="Phobius"/>
    </source>
</evidence>
<organism evidence="3 4">
    <name type="scientific">Pseudoalteromonas atlantica</name>
    <name type="common">Alteromonas atlantica</name>
    <dbReference type="NCBI Taxonomy" id="288"/>
    <lineage>
        <taxon>Bacteria</taxon>
        <taxon>Pseudomonadati</taxon>
        <taxon>Pseudomonadota</taxon>
        <taxon>Gammaproteobacteria</taxon>
        <taxon>Alteromonadales</taxon>
        <taxon>Pseudoalteromonadaceae</taxon>
        <taxon>Pseudoalteromonas</taxon>
    </lineage>
</organism>
<proteinExistence type="predicted"/>
<evidence type="ECO:0008006" key="5">
    <source>
        <dbReference type="Google" id="ProtNLM"/>
    </source>
</evidence>
<feature type="transmembrane region" description="Helical" evidence="2">
    <location>
        <begin position="463"/>
        <end position="484"/>
    </location>
</feature>
<evidence type="ECO:0000313" key="3">
    <source>
        <dbReference type="EMBL" id="GEK77805.1"/>
    </source>
</evidence>